<keyword evidence="8" id="KW-1185">Reference proteome</keyword>
<dbReference type="Proteomes" id="UP000092993">
    <property type="component" value="Unassembled WGS sequence"/>
</dbReference>
<comment type="caution">
    <text evidence="5">Lacks conserved residue(s) required for the propagation of feature annotation.</text>
</comment>
<dbReference type="GO" id="GO:0005789">
    <property type="term" value="C:endoplasmic reticulum membrane"/>
    <property type="evidence" value="ECO:0007669"/>
    <property type="project" value="UniProtKB-SubCell"/>
</dbReference>
<comment type="catalytic activity">
    <reaction evidence="5">
        <text>[protein]-C-terminal S-[(2E,6E)-farnesyl]-L-cysteine + S-adenosyl-L-methionine = [protein]-C-terminal S-[(2E,6E)-farnesyl]-L-cysteine methyl ester + S-adenosyl-L-homocysteine</text>
        <dbReference type="Rhea" id="RHEA:21672"/>
        <dbReference type="Rhea" id="RHEA-COMP:12125"/>
        <dbReference type="Rhea" id="RHEA-COMP:12126"/>
        <dbReference type="ChEBI" id="CHEBI:57856"/>
        <dbReference type="ChEBI" id="CHEBI:59789"/>
        <dbReference type="ChEBI" id="CHEBI:90510"/>
        <dbReference type="ChEBI" id="CHEBI:90511"/>
        <dbReference type="EC" id="2.1.1.100"/>
    </reaction>
</comment>
<comment type="similarity">
    <text evidence="5">Belongs to the class VI-like SAM-binding methyltransferase superfamily. Isoprenylcysteine carboxyl methyltransferase family.</text>
</comment>
<dbReference type="GO" id="GO:0032259">
    <property type="term" value="P:methylation"/>
    <property type="evidence" value="ECO:0007669"/>
    <property type="project" value="UniProtKB-KW"/>
</dbReference>
<dbReference type="Gene3D" id="1.20.120.1630">
    <property type="match status" value="1"/>
</dbReference>
<evidence type="ECO:0000256" key="4">
    <source>
        <dbReference type="ARBA" id="ARBA00023136"/>
    </source>
</evidence>
<feature type="transmembrane region" description="Helical" evidence="5">
    <location>
        <begin position="139"/>
        <end position="160"/>
    </location>
</feature>
<keyword evidence="3 5" id="KW-1133">Transmembrane helix</keyword>
<keyword evidence="5" id="KW-0256">Endoplasmic reticulum</keyword>
<feature type="transmembrane region" description="Helical" evidence="5">
    <location>
        <begin position="190"/>
        <end position="212"/>
    </location>
</feature>
<feature type="transmembrane region" description="Helical" evidence="5">
    <location>
        <begin position="102"/>
        <end position="127"/>
    </location>
</feature>
<keyword evidence="2 5" id="KW-0812">Transmembrane</keyword>
<dbReference type="PANTHER" id="PTHR12714:SF9">
    <property type="entry name" value="PROTEIN-S-ISOPRENYLCYSTEINE O-METHYLTRANSFERASE"/>
    <property type="match status" value="1"/>
</dbReference>
<dbReference type="InterPro" id="IPR007269">
    <property type="entry name" value="ICMT_MeTrfase"/>
</dbReference>
<dbReference type="OrthoDB" id="422086at2759"/>
<accession>A0A1C7LVH5</accession>
<dbReference type="Pfam" id="PF04140">
    <property type="entry name" value="ICMT"/>
    <property type="match status" value="1"/>
</dbReference>
<evidence type="ECO:0000256" key="1">
    <source>
        <dbReference type="ARBA" id="ARBA00004141"/>
    </source>
</evidence>
<proteinExistence type="inferred from homology"/>
<evidence type="ECO:0000256" key="2">
    <source>
        <dbReference type="ARBA" id="ARBA00022692"/>
    </source>
</evidence>
<feature type="signal peptide" evidence="6">
    <location>
        <begin position="1"/>
        <end position="15"/>
    </location>
</feature>
<keyword evidence="5 7" id="KW-0489">Methyltransferase</keyword>
<dbReference type="AlphaFoldDB" id="A0A1C7LVH5"/>
<gene>
    <name evidence="7" type="primary">ICMTB_1</name>
    <name evidence="7" type="ORF">A0H81_11307</name>
</gene>
<dbReference type="OMA" id="ICEIMVI"/>
<keyword evidence="5" id="KW-0949">S-adenosyl-L-methionine</keyword>
<protein>
    <recommendedName>
        <fullName evidence="5">Protein-S-isoprenylcysteine O-methyltransferase</fullName>
        <ecNumber evidence="5">2.1.1.100</ecNumber>
    </recommendedName>
</protein>
<keyword evidence="4 5" id="KW-0472">Membrane</keyword>
<evidence type="ECO:0000256" key="3">
    <source>
        <dbReference type="ARBA" id="ARBA00022989"/>
    </source>
</evidence>
<evidence type="ECO:0000313" key="8">
    <source>
        <dbReference type="Proteomes" id="UP000092993"/>
    </source>
</evidence>
<keyword evidence="6" id="KW-0732">Signal</keyword>
<dbReference type="STRING" id="5627.A0A1C7LVH5"/>
<dbReference type="EC" id="2.1.1.100" evidence="5"/>
<dbReference type="GO" id="GO:0004671">
    <property type="term" value="F:protein C-terminal S-isoprenylcysteine carboxyl O-methyltransferase activity"/>
    <property type="evidence" value="ECO:0007669"/>
    <property type="project" value="UniProtKB-EC"/>
</dbReference>
<dbReference type="EMBL" id="LUGG01000019">
    <property type="protein sequence ID" value="OBZ68751.1"/>
    <property type="molecule type" value="Genomic_DNA"/>
</dbReference>
<evidence type="ECO:0000256" key="5">
    <source>
        <dbReference type="RuleBase" id="RU362022"/>
    </source>
</evidence>
<organism evidence="7 8">
    <name type="scientific">Grifola frondosa</name>
    <name type="common">Maitake</name>
    <name type="synonym">Polyporus frondosus</name>
    <dbReference type="NCBI Taxonomy" id="5627"/>
    <lineage>
        <taxon>Eukaryota</taxon>
        <taxon>Fungi</taxon>
        <taxon>Dikarya</taxon>
        <taxon>Basidiomycota</taxon>
        <taxon>Agaricomycotina</taxon>
        <taxon>Agaricomycetes</taxon>
        <taxon>Polyporales</taxon>
        <taxon>Grifolaceae</taxon>
        <taxon>Grifola</taxon>
    </lineage>
</organism>
<keyword evidence="7" id="KW-0808">Transferase</keyword>
<feature type="chain" id="PRO_5012181640" description="Protein-S-isoprenylcysteine O-methyltransferase" evidence="6">
    <location>
        <begin position="16"/>
        <end position="275"/>
    </location>
</feature>
<comment type="subcellular location">
    <subcellularLocation>
        <location evidence="5">Endoplasmic reticulum membrane</location>
        <topology evidence="5">Multi-pass membrane protein</topology>
    </subcellularLocation>
    <subcellularLocation>
        <location evidence="1">Membrane</location>
        <topology evidence="1">Multi-pass membrane protein</topology>
    </subcellularLocation>
</comment>
<evidence type="ECO:0000313" key="7">
    <source>
        <dbReference type="EMBL" id="OBZ68751.1"/>
    </source>
</evidence>
<name>A0A1C7LVH5_GRIFR</name>
<dbReference type="PANTHER" id="PTHR12714">
    <property type="entry name" value="PROTEIN-S ISOPRENYLCYSTEINE O-METHYLTRANSFERASE"/>
    <property type="match status" value="1"/>
</dbReference>
<sequence length="275" mass="31025">MLFHSFWTLTLVAYGQPPHNCLNADQVLTYPKNQSYGRNTKVPLLAVAAAANFVTFTSPNPRTASDEQRKYSSAGYFLVNVRPPWLRALEQAVTQSMFICEIMVILAIYFPSVALLRIFPVLAWIPFATTSRVRITPTFLTSWVLITAGGLLRLACYRALGRHFTFELALRKDHKLITDGPYSIVRHPSYTGMLMVTVGKLLILMGSGSWLAECGIMSTLSARICVFLWVVEVCRVPVVLLSRVSKEDEILRKEFGDQWMAWSMRTPYKLVPGII</sequence>
<comment type="caution">
    <text evidence="7">The sequence shown here is derived from an EMBL/GenBank/DDBJ whole genome shotgun (WGS) entry which is preliminary data.</text>
</comment>
<reference evidence="7 8" key="1">
    <citation type="submission" date="2016-03" db="EMBL/GenBank/DDBJ databases">
        <title>Whole genome sequencing of Grifola frondosa 9006-11.</title>
        <authorList>
            <person name="Min B."/>
            <person name="Park H."/>
            <person name="Kim J.-G."/>
            <person name="Cho H."/>
            <person name="Oh Y.-L."/>
            <person name="Kong W.-S."/>
            <person name="Choi I.-G."/>
        </authorList>
    </citation>
    <scope>NUCLEOTIDE SEQUENCE [LARGE SCALE GENOMIC DNA]</scope>
    <source>
        <strain evidence="7 8">9006-11</strain>
    </source>
</reference>
<evidence type="ECO:0000256" key="6">
    <source>
        <dbReference type="SAM" id="SignalP"/>
    </source>
</evidence>